<sequence>MSLVTHRDIPNLTEYYYTIGILAKNALGDLESECQSITYYIDIIPEFIPELVFKPRPLPDPLPFVDPEVYFGIALGAALHEANLVMVERNEMKDEELLKTLRSGAQSGLQVFLKEYEQHGRELKKRIR</sequence>
<comment type="caution">
    <text evidence="1">The sequence shown here is derived from an EMBL/GenBank/DDBJ whole genome shotgun (WGS) entry which is preliminary data.</text>
</comment>
<dbReference type="EMBL" id="BAABHD010000082">
    <property type="protein sequence ID" value="GAA4467678.1"/>
    <property type="molecule type" value="Genomic_DNA"/>
</dbReference>
<organism evidence="1 2">
    <name type="scientific">Nibrella saemangeumensis</name>
    <dbReference type="NCBI Taxonomy" id="1084526"/>
    <lineage>
        <taxon>Bacteria</taxon>
        <taxon>Pseudomonadati</taxon>
        <taxon>Bacteroidota</taxon>
        <taxon>Cytophagia</taxon>
        <taxon>Cytophagales</taxon>
        <taxon>Spirosomataceae</taxon>
        <taxon>Nibrella</taxon>
    </lineage>
</organism>
<reference evidence="2" key="1">
    <citation type="journal article" date="2019" name="Int. J. Syst. Evol. Microbiol.">
        <title>The Global Catalogue of Microorganisms (GCM) 10K type strain sequencing project: providing services to taxonomists for standard genome sequencing and annotation.</title>
        <authorList>
            <consortium name="The Broad Institute Genomics Platform"/>
            <consortium name="The Broad Institute Genome Sequencing Center for Infectious Disease"/>
            <person name="Wu L."/>
            <person name="Ma J."/>
        </authorList>
    </citation>
    <scope>NUCLEOTIDE SEQUENCE [LARGE SCALE GENOMIC DNA]</scope>
    <source>
        <strain evidence="2">JCM 17927</strain>
    </source>
</reference>
<protein>
    <submittedName>
        <fullName evidence="1">Uncharacterized protein</fullName>
    </submittedName>
</protein>
<name>A0ABP8NI74_9BACT</name>
<evidence type="ECO:0000313" key="2">
    <source>
        <dbReference type="Proteomes" id="UP001501175"/>
    </source>
</evidence>
<gene>
    <name evidence="1" type="ORF">GCM10023189_51770</name>
</gene>
<keyword evidence="2" id="KW-1185">Reference proteome</keyword>
<evidence type="ECO:0000313" key="1">
    <source>
        <dbReference type="EMBL" id="GAA4467678.1"/>
    </source>
</evidence>
<proteinExistence type="predicted"/>
<dbReference type="RefSeq" id="WP_345248573.1">
    <property type="nucleotide sequence ID" value="NZ_BAABHD010000082.1"/>
</dbReference>
<accession>A0ABP8NI74</accession>
<dbReference type="Proteomes" id="UP001501175">
    <property type="component" value="Unassembled WGS sequence"/>
</dbReference>